<dbReference type="GO" id="GO:0035091">
    <property type="term" value="F:phosphatidylinositol binding"/>
    <property type="evidence" value="ECO:0007669"/>
    <property type="project" value="InterPro"/>
</dbReference>
<feature type="region of interest" description="Disordered" evidence="2">
    <location>
        <begin position="1"/>
        <end position="28"/>
    </location>
</feature>
<feature type="domain" description="PX" evidence="3">
    <location>
        <begin position="30"/>
        <end position="141"/>
    </location>
</feature>
<dbReference type="AlphaFoldDB" id="A0A0G4GTE0"/>
<feature type="coiled-coil region" evidence="1">
    <location>
        <begin position="794"/>
        <end position="838"/>
    </location>
</feature>
<dbReference type="OrthoDB" id="430293at2759"/>
<feature type="coiled-coil region" evidence="1">
    <location>
        <begin position="588"/>
        <end position="664"/>
    </location>
</feature>
<dbReference type="Pfam" id="PF00787">
    <property type="entry name" value="PX"/>
    <property type="match status" value="1"/>
</dbReference>
<dbReference type="EMBL" id="CDMY01000791">
    <property type="protein sequence ID" value="CEM33755.1"/>
    <property type="molecule type" value="Genomic_DNA"/>
</dbReference>
<dbReference type="VEuPathDB" id="CryptoDB:Vbra_18650"/>
<dbReference type="InterPro" id="IPR001683">
    <property type="entry name" value="PX_dom"/>
</dbReference>
<feature type="region of interest" description="Disordered" evidence="2">
    <location>
        <begin position="513"/>
        <end position="556"/>
    </location>
</feature>
<feature type="compositionally biased region" description="Gly residues" evidence="2">
    <location>
        <begin position="879"/>
        <end position="889"/>
    </location>
</feature>
<feature type="region of interest" description="Disordered" evidence="2">
    <location>
        <begin position="1194"/>
        <end position="1224"/>
    </location>
</feature>
<proteinExistence type="predicted"/>
<evidence type="ECO:0000256" key="2">
    <source>
        <dbReference type="SAM" id="MobiDB-lite"/>
    </source>
</evidence>
<sequence>MSEYDQQTPVAGHEAGGASSVVRRSADDQPISTRIPRTSCVSNTFGAKHTDYIIELEDCGKVTTATRRFKNFADLHARLRRLGIEGLPELPAKKLFGNLDLTFVERRRQALEQYLQSLLKIDAVINDGNIWTFLDAEEATVVVARFLCCREPDGTVTLVSHLQRLAANEVNLFRICHPSVLSALLDLGDTNNSDLHTRLCTILKQLLSKEGSRQLLIEFSALSVVISILEKNIGDGEPPAALVSSAHFFCLSLVEHSPTSLLVFFRNDGGMVQFRRLLRDPKYTTLHDFLALLLWLAMALPEIQSALSEADGIGMEVLAAFYQSPNPLARLLSGLMIATLLKHHRFTHPETAQRAAMSLELLPKDLQSGPNSPPGLEYRQLRLVCKGNNMARIAQLVTSSGDKPEGEDAIPAVTFFVCWFVSVLVTKAAAATTDKPSSAAAAAAASGAASSSHEAGSAAAGGGPSTPSPREDVAELVVKHGLLPAIEHQLSWGATDMVRTLAAVALLHVPWGEEDSPASPSVPPTHQQQSAQPTSRAQMGTRANSMASSSSTGGGASAAAASMRVVSRGGVDKKAASSIACPSFPLSLDLLQQRLTITKVLLEHAERQFDVHKELLKGENERLKAKEELVVDRTRGLALSLDRIDEFLKEFERFEGKREALSQAAQASRAFVGQMRTLLEAQGLTRGGLNVNAEDFASEIRKIQEDAKEIETQYEGAVRKEQELNERKREADALLRSLLEASGILKQSQENLRIVKNQASNHREKWMEVERLIENAPQRKQQLAEQVKYRQEQLETLRHKRDAHERQLAALRQQSSHNDAERAEYDAALTKLKEIEAEYDEWVRHRQRDQALEEHEQFFFGSQDEGPHSHAPASSSRIAGGGTGDGTGDGSPSNTAHHLTHVSAAAAAAAASTADTAHGHPSSSSQEEPAEELGNAAKIASLAAKIPSLVMDESVQALMTASGDASETSREFRRLIKAKMDWVRQRMQPLRTDDTLRSIRQLQDKHKQIEQEVKRLEADLQNLQQQLALQSDPEAMVRKAAELQALCRQADGEVDKKTEEVSSVQAKVTDIEAQLEKKKAEVRLLEASFTAAKEALHYLVDKSNTLRAQLCRRLNAQESELRQLLNETESLRDDSHKLAHHMTTIDQNLLREKKGREEFRQQIAAIMGALQATDRAMGEIDDAPIEQLSPDILEEADQLGGPSTRTSKEGKELMMQLTSASQWG</sequence>
<protein>
    <recommendedName>
        <fullName evidence="3">PX domain-containing protein</fullName>
    </recommendedName>
</protein>
<dbReference type="SUPFAM" id="SSF64268">
    <property type="entry name" value="PX domain"/>
    <property type="match status" value="1"/>
</dbReference>
<dbReference type="Proteomes" id="UP000041254">
    <property type="component" value="Unassembled WGS sequence"/>
</dbReference>
<feature type="coiled-coil region" evidence="1">
    <location>
        <begin position="992"/>
        <end position="1134"/>
    </location>
</feature>
<feature type="compositionally biased region" description="Low complexity" evidence="2">
    <location>
        <begin position="540"/>
        <end position="556"/>
    </location>
</feature>
<reference evidence="4 5" key="1">
    <citation type="submission" date="2014-11" db="EMBL/GenBank/DDBJ databases">
        <authorList>
            <person name="Zhu J."/>
            <person name="Qi W."/>
            <person name="Song R."/>
        </authorList>
    </citation>
    <scope>NUCLEOTIDE SEQUENCE [LARGE SCALE GENOMIC DNA]</scope>
</reference>
<dbReference type="InterPro" id="IPR016024">
    <property type="entry name" value="ARM-type_fold"/>
</dbReference>
<dbReference type="CDD" id="cd06093">
    <property type="entry name" value="PX_domain"/>
    <property type="match status" value="1"/>
</dbReference>
<organism evidence="4 5">
    <name type="scientific">Vitrella brassicaformis (strain CCMP3155)</name>
    <dbReference type="NCBI Taxonomy" id="1169540"/>
    <lineage>
        <taxon>Eukaryota</taxon>
        <taxon>Sar</taxon>
        <taxon>Alveolata</taxon>
        <taxon>Colpodellida</taxon>
        <taxon>Vitrellaceae</taxon>
        <taxon>Vitrella</taxon>
    </lineage>
</organism>
<dbReference type="PANTHER" id="PTHR22775:SF3">
    <property type="entry name" value="SORTING NEXIN-13"/>
    <property type="match status" value="1"/>
</dbReference>
<dbReference type="Gene3D" id="3.30.1520.10">
    <property type="entry name" value="Phox-like domain"/>
    <property type="match status" value="1"/>
</dbReference>
<feature type="compositionally biased region" description="Low complexity" evidence="2">
    <location>
        <begin position="895"/>
        <end position="927"/>
    </location>
</feature>
<evidence type="ECO:0000256" key="1">
    <source>
        <dbReference type="SAM" id="Coils"/>
    </source>
</evidence>
<keyword evidence="1" id="KW-0175">Coiled coil</keyword>
<dbReference type="SMART" id="SM00312">
    <property type="entry name" value="PX"/>
    <property type="match status" value="1"/>
</dbReference>
<dbReference type="PhylomeDB" id="A0A0G4GTE0"/>
<feature type="compositionally biased region" description="Polar residues" evidence="2">
    <location>
        <begin position="524"/>
        <end position="538"/>
    </location>
</feature>
<dbReference type="InterPro" id="IPR036871">
    <property type="entry name" value="PX_dom_sf"/>
</dbReference>
<dbReference type="InParanoid" id="A0A0G4GTE0"/>
<keyword evidence="5" id="KW-1185">Reference proteome</keyword>
<gene>
    <name evidence="4" type="ORF">Vbra_18650</name>
</gene>
<feature type="coiled-coil region" evidence="1">
    <location>
        <begin position="693"/>
        <end position="765"/>
    </location>
</feature>
<feature type="region of interest" description="Disordered" evidence="2">
    <location>
        <begin position="861"/>
        <end position="933"/>
    </location>
</feature>
<accession>A0A0G4GTE0</accession>
<name>A0A0G4GTE0_VITBC</name>
<evidence type="ECO:0000313" key="4">
    <source>
        <dbReference type="EMBL" id="CEM33755.1"/>
    </source>
</evidence>
<evidence type="ECO:0000259" key="3">
    <source>
        <dbReference type="PROSITE" id="PS50195"/>
    </source>
</evidence>
<evidence type="ECO:0000313" key="5">
    <source>
        <dbReference type="Proteomes" id="UP000041254"/>
    </source>
</evidence>
<dbReference type="SUPFAM" id="SSF48371">
    <property type="entry name" value="ARM repeat"/>
    <property type="match status" value="1"/>
</dbReference>
<dbReference type="PROSITE" id="PS50195">
    <property type="entry name" value="PX"/>
    <property type="match status" value="1"/>
</dbReference>
<dbReference type="PANTHER" id="PTHR22775">
    <property type="entry name" value="SORTING NEXIN"/>
    <property type="match status" value="1"/>
</dbReference>
<dbReference type="STRING" id="1169540.A0A0G4GTE0"/>